<dbReference type="RefSeq" id="WP_115373953.1">
    <property type="nucleotide sequence ID" value="NZ_QASA01000001.1"/>
</dbReference>
<dbReference type="PROSITE" id="PS51257">
    <property type="entry name" value="PROKAR_LIPOPROTEIN"/>
    <property type="match status" value="1"/>
</dbReference>
<accession>A0A369QIX3</accession>
<dbReference type="Proteomes" id="UP000253919">
    <property type="component" value="Unassembled WGS sequence"/>
</dbReference>
<protein>
    <recommendedName>
        <fullName evidence="3">Lipocalin-like domain-containing protein</fullName>
    </recommendedName>
</protein>
<keyword evidence="2" id="KW-1185">Reference proteome</keyword>
<comment type="caution">
    <text evidence="1">The sequence shown here is derived from an EMBL/GenBank/DDBJ whole genome shotgun (WGS) entry which is preliminary data.</text>
</comment>
<evidence type="ECO:0000313" key="1">
    <source>
        <dbReference type="EMBL" id="RDC64861.1"/>
    </source>
</evidence>
<gene>
    <name evidence="1" type="ORF">AHMF7616_03482</name>
</gene>
<organism evidence="1 2">
    <name type="scientific">Adhaeribacter pallidiroseus</name>
    <dbReference type="NCBI Taxonomy" id="2072847"/>
    <lineage>
        <taxon>Bacteria</taxon>
        <taxon>Pseudomonadati</taxon>
        <taxon>Bacteroidota</taxon>
        <taxon>Cytophagia</taxon>
        <taxon>Cytophagales</taxon>
        <taxon>Hymenobacteraceae</taxon>
        <taxon>Adhaeribacter</taxon>
    </lineage>
</organism>
<name>A0A369QIX3_9BACT</name>
<dbReference type="OrthoDB" id="9965486at2"/>
<proteinExistence type="predicted"/>
<evidence type="ECO:0000313" key="2">
    <source>
        <dbReference type="Proteomes" id="UP000253919"/>
    </source>
</evidence>
<dbReference type="AlphaFoldDB" id="A0A369QIX3"/>
<evidence type="ECO:0008006" key="3">
    <source>
        <dbReference type="Google" id="ProtNLM"/>
    </source>
</evidence>
<sequence length="147" mass="16776">MRNLLISFLLWALISCKPDDKKIKKDKIQVIDSHSIKIDSSSIVFKQILGKWGIYERINKGLIVNCYACPKMIFKSDSTGEIINPSKEREVIKWATDGSTLTIKNLKAIPNRTFPDGKYAITFTPKKKYADLKLTYLLTGETYILSK</sequence>
<dbReference type="EMBL" id="QASA01000001">
    <property type="protein sequence ID" value="RDC64861.1"/>
    <property type="molecule type" value="Genomic_DNA"/>
</dbReference>
<reference evidence="1 2" key="1">
    <citation type="submission" date="2018-04" db="EMBL/GenBank/DDBJ databases">
        <title>Adhaeribacter sp. HMF7616 genome sequencing and assembly.</title>
        <authorList>
            <person name="Kang H."/>
            <person name="Kang J."/>
            <person name="Cha I."/>
            <person name="Kim H."/>
            <person name="Joh K."/>
        </authorList>
    </citation>
    <scope>NUCLEOTIDE SEQUENCE [LARGE SCALE GENOMIC DNA]</scope>
    <source>
        <strain evidence="1 2">HMF7616</strain>
    </source>
</reference>